<proteinExistence type="inferred from homology"/>
<evidence type="ECO:0000256" key="6">
    <source>
        <dbReference type="ARBA" id="ARBA00023284"/>
    </source>
</evidence>
<dbReference type="InterPro" id="IPR036188">
    <property type="entry name" value="FAD/NAD-bd_sf"/>
</dbReference>
<feature type="domain" description="FAD/NAD(P)-binding" evidence="8">
    <location>
        <begin position="3"/>
        <end position="293"/>
    </location>
</feature>
<keyword evidence="5" id="KW-0560">Oxidoreductase</keyword>
<evidence type="ECO:0000256" key="1">
    <source>
        <dbReference type="ARBA" id="ARBA00001974"/>
    </source>
</evidence>
<reference evidence="9" key="1">
    <citation type="submission" date="2016-08" db="EMBL/GenBank/DDBJ databases">
        <authorList>
            <person name="Seilhamer J.J."/>
        </authorList>
    </citation>
    <scope>NUCLEOTIDE SEQUENCE</scope>
    <source>
        <strain evidence="9">86</strain>
    </source>
</reference>
<dbReference type="EMBL" id="FMJE01000003">
    <property type="protein sequence ID" value="SCM80984.1"/>
    <property type="molecule type" value="Genomic_DNA"/>
</dbReference>
<dbReference type="GO" id="GO:0016491">
    <property type="term" value="F:oxidoreductase activity"/>
    <property type="evidence" value="ECO:0007669"/>
    <property type="project" value="UniProtKB-KW"/>
</dbReference>
<dbReference type="InterPro" id="IPR016156">
    <property type="entry name" value="FAD/NAD-linked_Rdtase_dimer_sf"/>
</dbReference>
<evidence type="ECO:0000256" key="4">
    <source>
        <dbReference type="ARBA" id="ARBA00022827"/>
    </source>
</evidence>
<dbReference type="AlphaFoldDB" id="A0A212LTQ2"/>
<evidence type="ECO:0000259" key="7">
    <source>
        <dbReference type="Pfam" id="PF02852"/>
    </source>
</evidence>
<dbReference type="Pfam" id="PF02852">
    <property type="entry name" value="Pyr_redox_dim"/>
    <property type="match status" value="1"/>
</dbReference>
<dbReference type="Gene3D" id="3.50.50.60">
    <property type="entry name" value="FAD/NAD(P)-binding domain"/>
    <property type="match status" value="2"/>
</dbReference>
<name>A0A212LTQ2_9FIRM</name>
<gene>
    <name evidence="9" type="ORF">KL86SPO_31163</name>
</gene>
<sequence>MRKIVIIGGVAAGLKSAAKARREDPTAQITVLEKGTLISYGACGMPYYVGGLIADVNEVMKTPSGSMRNAVFFKNGKNIDVRTRTMATAINRVDKTVAAKALETGEELEFPYDKLVIATGATPLRPPLPGIELSGIHQFWHPDDAVAIRSGIDNGHIKSAVVIGAGLVGMEMAEAFKTRGVDVTVIEMQDKVFPAFLDDEIAASVADFAAASGIKLALGEKVEQFNGDERVKEVVTNKRVIPADVVVLAIGVRPNAELARAAGIAIGPTGAIAVNEYMQTNDPDIYAGGDCVESTNMVSGKKVFAPMGSTANKHGRVIGENIIGKRVSFRGVLNTVVVKVLDLNVGKTGLTEREVKALGYQYVTAVVGGYDKPHYMPDAKSLTIKLIVETGSRKILGVQAYGEGDVAKRIDVVAAALTMNATIDDLFDMDLGYAPPYSHPIDNVAVAANAVMNKLSAKPV</sequence>
<evidence type="ECO:0000256" key="3">
    <source>
        <dbReference type="ARBA" id="ARBA00022630"/>
    </source>
</evidence>
<protein>
    <submittedName>
        <fullName evidence="9">FAD-dependent pyridine nucleotide-disulphide oxidoreductase</fullName>
    </submittedName>
</protein>
<dbReference type="SUPFAM" id="SSF55424">
    <property type="entry name" value="FAD/NAD-linked reductases, dimerisation (C-terminal) domain"/>
    <property type="match status" value="1"/>
</dbReference>
<dbReference type="InterPro" id="IPR004099">
    <property type="entry name" value="Pyr_nucl-diS_OxRdtase_dimer"/>
</dbReference>
<dbReference type="PANTHER" id="PTHR43429:SF1">
    <property type="entry name" value="NAD(P)H SULFUR OXIDOREDUCTASE (COA-DEPENDENT)"/>
    <property type="match status" value="1"/>
</dbReference>
<accession>A0A212LTQ2</accession>
<comment type="cofactor">
    <cofactor evidence="1">
        <name>FAD</name>
        <dbReference type="ChEBI" id="CHEBI:57692"/>
    </cofactor>
</comment>
<dbReference type="SUPFAM" id="SSF51905">
    <property type="entry name" value="FAD/NAD(P)-binding domain"/>
    <property type="match status" value="1"/>
</dbReference>
<evidence type="ECO:0000256" key="2">
    <source>
        <dbReference type="ARBA" id="ARBA00009130"/>
    </source>
</evidence>
<evidence type="ECO:0000313" key="9">
    <source>
        <dbReference type="EMBL" id="SCM80984.1"/>
    </source>
</evidence>
<evidence type="ECO:0000259" key="8">
    <source>
        <dbReference type="Pfam" id="PF07992"/>
    </source>
</evidence>
<comment type="similarity">
    <text evidence="2">Belongs to the class-III pyridine nucleotide-disulfide oxidoreductase family.</text>
</comment>
<organism evidence="9">
    <name type="scientific">uncultured Sporomusa sp</name>
    <dbReference type="NCBI Taxonomy" id="307249"/>
    <lineage>
        <taxon>Bacteria</taxon>
        <taxon>Bacillati</taxon>
        <taxon>Bacillota</taxon>
        <taxon>Negativicutes</taxon>
        <taxon>Selenomonadales</taxon>
        <taxon>Sporomusaceae</taxon>
        <taxon>Sporomusa</taxon>
        <taxon>environmental samples</taxon>
    </lineage>
</organism>
<dbReference type="PANTHER" id="PTHR43429">
    <property type="entry name" value="PYRIDINE NUCLEOTIDE-DISULFIDE OXIDOREDUCTASE DOMAIN-CONTAINING"/>
    <property type="match status" value="1"/>
</dbReference>
<dbReference type="InterPro" id="IPR050260">
    <property type="entry name" value="FAD-bd_OxRdtase"/>
</dbReference>
<dbReference type="PRINTS" id="PR00411">
    <property type="entry name" value="PNDRDTASEI"/>
</dbReference>
<keyword evidence="4" id="KW-0274">FAD</keyword>
<dbReference type="RefSeq" id="WP_288184138.1">
    <property type="nucleotide sequence ID" value="NZ_LT608335.1"/>
</dbReference>
<dbReference type="PRINTS" id="PR00368">
    <property type="entry name" value="FADPNR"/>
</dbReference>
<keyword evidence="6" id="KW-0676">Redox-active center</keyword>
<dbReference type="Pfam" id="PF07992">
    <property type="entry name" value="Pyr_redox_2"/>
    <property type="match status" value="1"/>
</dbReference>
<keyword evidence="3" id="KW-0285">Flavoprotein</keyword>
<feature type="domain" description="Pyridine nucleotide-disulphide oxidoreductase dimerisation" evidence="7">
    <location>
        <begin position="338"/>
        <end position="440"/>
    </location>
</feature>
<dbReference type="InterPro" id="IPR023753">
    <property type="entry name" value="FAD/NAD-binding_dom"/>
</dbReference>
<evidence type="ECO:0000256" key="5">
    <source>
        <dbReference type="ARBA" id="ARBA00023002"/>
    </source>
</evidence>